<evidence type="ECO:0000313" key="1">
    <source>
        <dbReference type="EMBL" id="HBP27943.1"/>
    </source>
</evidence>
<proteinExistence type="predicted"/>
<accession>A0A356LAC6</accession>
<dbReference type="EMBL" id="DOEK01000003">
    <property type="protein sequence ID" value="HBP27943.1"/>
    <property type="molecule type" value="Genomic_DNA"/>
</dbReference>
<dbReference type="AlphaFoldDB" id="A0A356LAC6"/>
<protein>
    <submittedName>
        <fullName evidence="1">Uncharacterized protein</fullName>
    </submittedName>
</protein>
<sequence>MDKKSFIEQRKPKVTAVPIDGQDIYLREPTIGDNNFVLFEKRAYLLDEAIKSGVELDLSDEAEVEAHLKRVPDKFALARGAAIRICDPDGNLLFDAKSKDDLAALNSLGESLLSAIQEGTEKKKG</sequence>
<organism evidence="1 2">
    <name type="scientific">Advenella kashmirensis</name>
    <dbReference type="NCBI Taxonomy" id="310575"/>
    <lineage>
        <taxon>Bacteria</taxon>
        <taxon>Pseudomonadati</taxon>
        <taxon>Pseudomonadota</taxon>
        <taxon>Betaproteobacteria</taxon>
        <taxon>Burkholderiales</taxon>
        <taxon>Alcaligenaceae</taxon>
    </lineage>
</organism>
<dbReference type="Proteomes" id="UP000264036">
    <property type="component" value="Unassembled WGS sequence"/>
</dbReference>
<comment type="caution">
    <text evidence="1">The sequence shown here is derived from an EMBL/GenBank/DDBJ whole genome shotgun (WGS) entry which is preliminary data.</text>
</comment>
<name>A0A356LAC6_9BURK</name>
<reference evidence="1 2" key="1">
    <citation type="journal article" date="2018" name="Nat. Biotechnol.">
        <title>A standardized bacterial taxonomy based on genome phylogeny substantially revises the tree of life.</title>
        <authorList>
            <person name="Parks D.H."/>
            <person name="Chuvochina M."/>
            <person name="Waite D.W."/>
            <person name="Rinke C."/>
            <person name="Skarshewski A."/>
            <person name="Chaumeil P.A."/>
            <person name="Hugenholtz P."/>
        </authorList>
    </citation>
    <scope>NUCLEOTIDE SEQUENCE [LARGE SCALE GENOMIC DNA]</scope>
    <source>
        <strain evidence="1">UBA10707</strain>
    </source>
</reference>
<gene>
    <name evidence="1" type="ORF">DD666_00825</name>
</gene>
<evidence type="ECO:0000313" key="2">
    <source>
        <dbReference type="Proteomes" id="UP000264036"/>
    </source>
</evidence>